<feature type="transmembrane region" description="Helical" evidence="6">
    <location>
        <begin position="387"/>
        <end position="411"/>
    </location>
</feature>
<evidence type="ECO:0000259" key="7">
    <source>
        <dbReference type="SMART" id="SM00849"/>
    </source>
</evidence>
<accession>A0A2H0XZL9</accession>
<feature type="transmembrane region" description="Helical" evidence="6">
    <location>
        <begin position="225"/>
        <end position="247"/>
    </location>
</feature>
<feature type="transmembrane region" description="Helical" evidence="6">
    <location>
        <begin position="479"/>
        <end position="497"/>
    </location>
</feature>
<dbReference type="InterPro" id="IPR004797">
    <property type="entry name" value="Competence_ComEC/Rec2"/>
</dbReference>
<dbReference type="Pfam" id="PF13567">
    <property type="entry name" value="DUF4131"/>
    <property type="match status" value="1"/>
</dbReference>
<evidence type="ECO:0000256" key="3">
    <source>
        <dbReference type="ARBA" id="ARBA00022692"/>
    </source>
</evidence>
<evidence type="ECO:0000256" key="1">
    <source>
        <dbReference type="ARBA" id="ARBA00004651"/>
    </source>
</evidence>
<proteinExistence type="predicted"/>
<dbReference type="PANTHER" id="PTHR30619:SF1">
    <property type="entry name" value="RECOMBINATION PROTEIN 2"/>
    <property type="match status" value="1"/>
</dbReference>
<feature type="domain" description="Metallo-beta-lactamase" evidence="7">
    <location>
        <begin position="513"/>
        <end position="691"/>
    </location>
</feature>
<dbReference type="Proteomes" id="UP000231343">
    <property type="component" value="Unassembled WGS sequence"/>
</dbReference>
<organism evidence="8 9">
    <name type="scientific">Candidatus Saganbacteria bacterium CG08_land_8_20_14_0_20_45_16</name>
    <dbReference type="NCBI Taxonomy" id="2014293"/>
    <lineage>
        <taxon>Bacteria</taxon>
        <taxon>Bacillati</taxon>
        <taxon>Saganbacteria</taxon>
    </lineage>
</organism>
<evidence type="ECO:0000256" key="6">
    <source>
        <dbReference type="SAM" id="Phobius"/>
    </source>
</evidence>
<dbReference type="InterPro" id="IPR052159">
    <property type="entry name" value="Competence_DNA_uptake"/>
</dbReference>
<dbReference type="GO" id="GO:0005886">
    <property type="term" value="C:plasma membrane"/>
    <property type="evidence" value="ECO:0007669"/>
    <property type="project" value="UniProtKB-SubCell"/>
</dbReference>
<feature type="transmembrane region" description="Helical" evidence="6">
    <location>
        <begin position="354"/>
        <end position="375"/>
    </location>
</feature>
<comment type="subcellular location">
    <subcellularLocation>
        <location evidence="1">Cell membrane</location>
        <topology evidence="1">Multi-pass membrane protein</topology>
    </subcellularLocation>
</comment>
<feature type="transmembrane region" description="Helical" evidence="6">
    <location>
        <begin position="300"/>
        <end position="316"/>
    </location>
</feature>
<keyword evidence="4 6" id="KW-1133">Transmembrane helix</keyword>
<dbReference type="GO" id="GO:0030420">
    <property type="term" value="P:establishment of competence for transformation"/>
    <property type="evidence" value="ECO:0007669"/>
    <property type="project" value="InterPro"/>
</dbReference>
<comment type="caution">
    <text evidence="8">The sequence shown here is derived from an EMBL/GenBank/DDBJ whole genome shotgun (WGS) entry which is preliminary data.</text>
</comment>
<name>A0A2H0XZL9_UNCSA</name>
<evidence type="ECO:0000313" key="9">
    <source>
        <dbReference type="Proteomes" id="UP000231343"/>
    </source>
</evidence>
<dbReference type="CDD" id="cd07731">
    <property type="entry name" value="ComA-like_MBL-fold"/>
    <property type="match status" value="1"/>
</dbReference>
<dbReference type="Pfam" id="PF03772">
    <property type="entry name" value="Competence"/>
    <property type="match status" value="1"/>
</dbReference>
<dbReference type="AlphaFoldDB" id="A0A2H0XZL9"/>
<feature type="transmembrane region" description="Helical" evidence="6">
    <location>
        <begin position="12"/>
        <end position="39"/>
    </location>
</feature>
<keyword evidence="2" id="KW-1003">Cell membrane</keyword>
<dbReference type="InterPro" id="IPR025405">
    <property type="entry name" value="DUF4131"/>
</dbReference>
<dbReference type="NCBIfam" id="TIGR00361">
    <property type="entry name" value="ComEC_Rec2"/>
    <property type="match status" value="1"/>
</dbReference>
<dbReference type="InterPro" id="IPR001279">
    <property type="entry name" value="Metallo-B-lactamas"/>
</dbReference>
<keyword evidence="3 6" id="KW-0812">Transmembrane</keyword>
<feature type="transmembrane region" description="Helical" evidence="6">
    <location>
        <begin position="45"/>
        <end position="62"/>
    </location>
</feature>
<keyword evidence="5 6" id="KW-0472">Membrane</keyword>
<dbReference type="Gene3D" id="3.60.15.10">
    <property type="entry name" value="Ribonuclease Z/Hydroxyacylglutathione hydrolase-like"/>
    <property type="match status" value="1"/>
</dbReference>
<evidence type="ECO:0000256" key="2">
    <source>
        <dbReference type="ARBA" id="ARBA00022475"/>
    </source>
</evidence>
<gene>
    <name evidence="8" type="ORF">COT42_02735</name>
</gene>
<feature type="transmembrane region" description="Helical" evidence="6">
    <location>
        <begin position="423"/>
        <end position="444"/>
    </location>
</feature>
<dbReference type="PANTHER" id="PTHR30619">
    <property type="entry name" value="DNA INTERNALIZATION/COMPETENCE PROTEIN COMEC/REC2"/>
    <property type="match status" value="1"/>
</dbReference>
<dbReference type="SUPFAM" id="SSF56281">
    <property type="entry name" value="Metallo-hydrolase/oxidoreductase"/>
    <property type="match status" value="1"/>
</dbReference>
<sequence>MISSFISLILSYLVGVVLAHCFSVFALLLILPALAWAIFWQRGTALWLLLIFCTLGWLNFQVRESWLLPGPTLLPLDKAVAITGFIDDEPQTKGNYSFFTLKVKNNLLAVVSKKADLQYGDQVGVLGVIGEIESLSNPGLLSFADYLKDQGIGYQLRATAVPRIIKRGGGSVLKKISLKVKNQLVQIPAKTLPEPYATLLSSIVFGSKAAKAPIEIKDTYKKAGVAHLLVASGMHLGILVGVCLFVVKMSRAPLWLGVLITSMINLLYALMTGFGPSILRAAIMAEIMLLGLLFEREKEIYTSLAISAFIILLYNPKFMFEVGFQLSFGATWSLVYVAPVLVDKLKNIMPKWLATLLSAALAPVLVSTPITLYHFSQTSIIGVVTNLLLLPWVGVIVVLGFVATVLGALFLPLGELINNANLVLLWLANFIVLTLAKLPWAQVFLAPPKLPFILGYYLALVSLVEIIRQGKLPKLSKFHLSLVACLFGSLLIWNIALADSFSGLTVTVLDVGQGDSILVETPSGKKMLIDAGEAEMGQRVVVPYLRRHGISRLDLVVMTHPHEDHVGGLPVVLENIKVDTVLEPGAVFKSLSYQRFKELIAKNKTKYQLARAGQVINFGQNCVAKVLHPELPLLTDNLNNVSVVIRLTYGKFSMMLTGDNEQEGEQQILTRVTSNLSPVTSIRSLIFKVGHHGSNTATAVDFLEAVSPQVAVISCGQHNKFHHPHGVTLKKLAERGIKVYRTDKNGAVVIRSNGSDFSIVPSKT</sequence>
<evidence type="ECO:0000256" key="5">
    <source>
        <dbReference type="ARBA" id="ARBA00023136"/>
    </source>
</evidence>
<feature type="transmembrane region" description="Helical" evidence="6">
    <location>
        <begin position="450"/>
        <end position="467"/>
    </location>
</feature>
<dbReference type="NCBIfam" id="TIGR00360">
    <property type="entry name" value="ComEC_N-term"/>
    <property type="match status" value="1"/>
</dbReference>
<feature type="transmembrane region" description="Helical" evidence="6">
    <location>
        <begin position="253"/>
        <end position="279"/>
    </location>
</feature>
<reference evidence="8 9" key="1">
    <citation type="submission" date="2017-09" db="EMBL/GenBank/DDBJ databases">
        <title>Depth-based differentiation of microbial function through sediment-hosted aquifers and enrichment of novel symbionts in the deep terrestrial subsurface.</title>
        <authorList>
            <person name="Probst A.J."/>
            <person name="Ladd B."/>
            <person name="Jarett J.K."/>
            <person name="Geller-Mcgrath D.E."/>
            <person name="Sieber C.M."/>
            <person name="Emerson J.B."/>
            <person name="Anantharaman K."/>
            <person name="Thomas B.C."/>
            <person name="Malmstrom R."/>
            <person name="Stieglmeier M."/>
            <person name="Klingl A."/>
            <person name="Woyke T."/>
            <person name="Ryan C.M."/>
            <person name="Banfield J.F."/>
        </authorList>
    </citation>
    <scope>NUCLEOTIDE SEQUENCE [LARGE SCALE GENOMIC DNA]</scope>
    <source>
        <strain evidence="8">CG08_land_8_20_14_0_20_45_16</strain>
    </source>
</reference>
<feature type="transmembrane region" description="Helical" evidence="6">
    <location>
        <begin position="322"/>
        <end position="342"/>
    </location>
</feature>
<dbReference type="SMART" id="SM00849">
    <property type="entry name" value="Lactamase_B"/>
    <property type="match status" value="1"/>
</dbReference>
<dbReference type="EMBL" id="PEYM01000053">
    <property type="protein sequence ID" value="PIS30574.1"/>
    <property type="molecule type" value="Genomic_DNA"/>
</dbReference>
<evidence type="ECO:0000256" key="4">
    <source>
        <dbReference type="ARBA" id="ARBA00022989"/>
    </source>
</evidence>
<dbReference type="InterPro" id="IPR035681">
    <property type="entry name" value="ComA-like_MBL"/>
</dbReference>
<dbReference type="Pfam" id="PF00753">
    <property type="entry name" value="Lactamase_B"/>
    <property type="match status" value="1"/>
</dbReference>
<dbReference type="InterPro" id="IPR036866">
    <property type="entry name" value="RibonucZ/Hydroxyglut_hydro"/>
</dbReference>
<dbReference type="InterPro" id="IPR004477">
    <property type="entry name" value="ComEC_N"/>
</dbReference>
<protein>
    <submittedName>
        <fullName evidence="8">DNA internalization-related competence protein ComEC/Rec2</fullName>
    </submittedName>
</protein>
<evidence type="ECO:0000313" key="8">
    <source>
        <dbReference type="EMBL" id="PIS30574.1"/>
    </source>
</evidence>